<dbReference type="EMBL" id="BOMG01000071">
    <property type="protein sequence ID" value="GID57362.1"/>
    <property type="molecule type" value="Genomic_DNA"/>
</dbReference>
<dbReference type="PANTHER" id="PTHR43283:SF7">
    <property type="entry name" value="BETA-LACTAMASE-RELATED DOMAIN-CONTAINING PROTEIN"/>
    <property type="match status" value="1"/>
</dbReference>
<dbReference type="InterPro" id="IPR001466">
    <property type="entry name" value="Beta-lactam-related"/>
</dbReference>
<dbReference type="RefSeq" id="WP_239145505.1">
    <property type="nucleotide sequence ID" value="NZ_BAAAQE010000092.1"/>
</dbReference>
<evidence type="ECO:0000313" key="2">
    <source>
        <dbReference type="EMBL" id="GID57362.1"/>
    </source>
</evidence>
<evidence type="ECO:0000313" key="3">
    <source>
        <dbReference type="Proteomes" id="UP000612282"/>
    </source>
</evidence>
<gene>
    <name evidence="2" type="ORF">Aco03nite_057660</name>
</gene>
<dbReference type="Gene3D" id="3.40.710.10">
    <property type="entry name" value="DD-peptidase/beta-lactamase superfamily"/>
    <property type="match status" value="1"/>
</dbReference>
<feature type="domain" description="Beta-lactamase-related" evidence="1">
    <location>
        <begin position="9"/>
        <end position="198"/>
    </location>
</feature>
<organism evidence="2 3">
    <name type="scientific">Actinoplanes couchii</name>
    <dbReference type="NCBI Taxonomy" id="403638"/>
    <lineage>
        <taxon>Bacteria</taxon>
        <taxon>Bacillati</taxon>
        <taxon>Actinomycetota</taxon>
        <taxon>Actinomycetes</taxon>
        <taxon>Micromonosporales</taxon>
        <taxon>Micromonosporaceae</taxon>
        <taxon>Actinoplanes</taxon>
    </lineage>
</organism>
<dbReference type="InterPro" id="IPR050789">
    <property type="entry name" value="Diverse_Enzym_Activities"/>
</dbReference>
<dbReference type="PANTHER" id="PTHR43283">
    <property type="entry name" value="BETA-LACTAMASE-RELATED"/>
    <property type="match status" value="1"/>
</dbReference>
<keyword evidence="3" id="KW-1185">Reference proteome</keyword>
<name>A0ABQ3XFW0_9ACTN</name>
<evidence type="ECO:0000259" key="1">
    <source>
        <dbReference type="Pfam" id="PF00144"/>
    </source>
</evidence>
<dbReference type="InterPro" id="IPR012338">
    <property type="entry name" value="Beta-lactam/transpept-like"/>
</dbReference>
<comment type="caution">
    <text evidence="2">The sequence shown here is derived from an EMBL/GenBank/DDBJ whole genome shotgun (WGS) entry which is preliminary data.</text>
</comment>
<dbReference type="Pfam" id="PF00144">
    <property type="entry name" value="Beta-lactamase"/>
    <property type="match status" value="1"/>
</dbReference>
<dbReference type="SUPFAM" id="SSF56601">
    <property type="entry name" value="beta-lactamase/transpeptidase-like"/>
    <property type="match status" value="1"/>
</dbReference>
<accession>A0ABQ3XFW0</accession>
<dbReference type="Proteomes" id="UP000612282">
    <property type="component" value="Unassembled WGS sequence"/>
</dbReference>
<protein>
    <recommendedName>
        <fullName evidence="1">Beta-lactamase-related domain-containing protein</fullName>
    </recommendedName>
</protein>
<proteinExistence type="predicted"/>
<reference evidence="2 3" key="1">
    <citation type="submission" date="2021-01" db="EMBL/GenBank/DDBJ databases">
        <title>Whole genome shotgun sequence of Actinoplanes couchii NBRC 106145.</title>
        <authorList>
            <person name="Komaki H."/>
            <person name="Tamura T."/>
        </authorList>
    </citation>
    <scope>NUCLEOTIDE SEQUENCE [LARGE SCALE GENOMIC DNA]</scope>
    <source>
        <strain evidence="2 3">NBRC 106145</strain>
    </source>
</reference>
<sequence>MTDNLLADLRHLVQMTSGSGLRWHSHERVDSADLLHDIVAAPLVAKAVTRYAYTGTGPYAIGRVTGANLREYLLPRLFRPLDLHNPAWHCCPLGFPFAESHLFLTTSELARFARLLLQEGTWEGQQIIPADFVRGLTADPVTTGYSAHLSHGYGFGVWIGRDDTFRMDGAYGQFVVIAPARRAAITVTAHSMRDGDLVEAIHDLVLDRLTY</sequence>